<dbReference type="OrthoDB" id="331868at2"/>
<gene>
    <name evidence="1" type="ORF">B0G62_101839</name>
</gene>
<evidence type="ECO:0000313" key="1">
    <source>
        <dbReference type="EMBL" id="POR56440.1"/>
    </source>
</evidence>
<name>A0A2S4MNW8_9BURK</name>
<protein>
    <submittedName>
        <fullName evidence="1">Cysteine-rich CWC</fullName>
    </submittedName>
</protein>
<proteinExistence type="predicted"/>
<accession>A0A2S4MNW8</accession>
<dbReference type="InterPro" id="IPR032720">
    <property type="entry name" value="Cys_rich_CWC"/>
</dbReference>
<dbReference type="Pfam" id="PF14375">
    <property type="entry name" value="Cys_rich_CWC"/>
    <property type="match status" value="1"/>
</dbReference>
<dbReference type="Proteomes" id="UP000237381">
    <property type="component" value="Unassembled WGS sequence"/>
</dbReference>
<organism evidence="1 2">
    <name type="scientific">Paraburkholderia eburnea</name>
    <dbReference type="NCBI Taxonomy" id="1189126"/>
    <lineage>
        <taxon>Bacteria</taxon>
        <taxon>Pseudomonadati</taxon>
        <taxon>Pseudomonadota</taxon>
        <taxon>Betaproteobacteria</taxon>
        <taxon>Burkholderiales</taxon>
        <taxon>Burkholderiaceae</taxon>
        <taxon>Paraburkholderia</taxon>
    </lineage>
</organism>
<dbReference type="EMBL" id="PQGA01000001">
    <property type="protein sequence ID" value="POR56440.1"/>
    <property type="molecule type" value="Genomic_DNA"/>
</dbReference>
<evidence type="ECO:0000313" key="2">
    <source>
        <dbReference type="Proteomes" id="UP000237381"/>
    </source>
</evidence>
<reference evidence="1 2" key="1">
    <citation type="submission" date="2018-01" db="EMBL/GenBank/DDBJ databases">
        <title>Genomic Encyclopedia of Type Strains, Phase III (KMG-III): the genomes of soil and plant-associated and newly described type strains.</title>
        <authorList>
            <person name="Whitman W."/>
        </authorList>
    </citation>
    <scope>NUCLEOTIDE SEQUENCE [LARGE SCALE GENOMIC DNA]</scope>
    <source>
        <strain evidence="1 2">JCM 18070</strain>
    </source>
</reference>
<keyword evidence="2" id="KW-1185">Reference proteome</keyword>
<dbReference type="RefSeq" id="WP_103702750.1">
    <property type="nucleotide sequence ID" value="NZ_PQGA01000001.1"/>
</dbReference>
<comment type="caution">
    <text evidence="1">The sequence shown here is derived from an EMBL/GenBank/DDBJ whole genome shotgun (WGS) entry which is preliminary data.</text>
</comment>
<sequence length="78" mass="7893">MTASASPAHAVRHARCPRCGSTFDCGRNTEPFDCWCKALPAVPASQLDPRGRCLCPECLVAGVAAGGTPKGKGGGAGH</sequence>
<dbReference type="AlphaFoldDB" id="A0A2S4MNW8"/>